<feature type="compositionally biased region" description="Basic and acidic residues" evidence="8">
    <location>
        <begin position="570"/>
        <end position="581"/>
    </location>
</feature>
<feature type="compositionally biased region" description="Low complexity" evidence="8">
    <location>
        <begin position="78"/>
        <end position="94"/>
    </location>
</feature>
<dbReference type="Gene3D" id="3.30.40.10">
    <property type="entry name" value="Zinc/RING finger domain, C3HC4 (zinc finger)"/>
    <property type="match status" value="1"/>
</dbReference>
<keyword evidence="4" id="KW-0862">Zinc</keyword>
<dbReference type="PANTHER" id="PTHR46174:SF1">
    <property type="entry name" value="CXXC-TYPE ZINC FINGER PROTEIN 1"/>
    <property type="match status" value="1"/>
</dbReference>
<feature type="compositionally biased region" description="Acidic residues" evidence="8">
    <location>
        <begin position="471"/>
        <end position="486"/>
    </location>
</feature>
<evidence type="ECO:0000259" key="9">
    <source>
        <dbReference type="PROSITE" id="PS50016"/>
    </source>
</evidence>
<evidence type="ECO:0000313" key="11">
    <source>
        <dbReference type="Proteomes" id="UP001329825"/>
    </source>
</evidence>
<dbReference type="InterPro" id="IPR011011">
    <property type="entry name" value="Znf_FYVE_PHD"/>
</dbReference>
<feature type="compositionally biased region" description="Low complexity" evidence="8">
    <location>
        <begin position="591"/>
        <end position="602"/>
    </location>
</feature>
<dbReference type="EMBL" id="CP141887">
    <property type="protein sequence ID" value="WRT68563.1"/>
    <property type="molecule type" value="Genomic_DNA"/>
</dbReference>
<name>A0ABZ1D432_9TREE</name>
<dbReference type="InterPro" id="IPR013083">
    <property type="entry name" value="Znf_RING/FYVE/PHD"/>
</dbReference>
<sequence length="928" mass="100833">MSGHLNMSIDSGRETSEDPSDVISPPKSSIPLPSSASASSSPQSRSHSRQTITNSTSKSDKAVPSRSRSRIDSVLIPRRSSTCSRSTSMSRSTSPAKRKNEKGRGAKSTSPEKQTRKLVLASGTVSETSHGDGEDQGDGLASGVRRKKRRIHSGVEELDVEVEKGLDHDNAEALGEQDRSKVLSEEASSSVHDGEEFSRPTNDQTIPEEDRSQVIVDHTSAEMIQTTAPGGHDGTDGKEDLNQKVIQEIGEDPPDISVQVNDEDTLIEKATLNQNEAQCPSDEFSLPTTIEKDLPMEDATVASPGSESIQPNILPSATVGPINAAANSTELPVESTTSLEGVNKMQDEDEPISPAQVSAKDEIVVERQPASKDQTHPIAHIEGQPVTPPLFPIGVSTEEDTKESISSQDNAGRPTETEIDRMNNFGDAAVSADQAEIVTDHHASDAPTEERINIDEHFIVESKDTVKNANEEEEREGGESEGEMELDPSMHYELPLPHEDEQSSVDTGQTPTATPAPSSPTKSISSTSKPTKKPAPANKKKGPAGNTKKTSTPTSSSNLPKKGGKGKGKTKVEELKADSKARSTTIFDGASSSPQTPSRSTSYMNSPNPSPDKNAVYCVCRKPYNEEDDEVLMVGCESCDNWFHPPCVGLSESMVEALDVYICKSCERSTHQRTIYKQLCKREGCTKSVAGTSSKFCSPSCAYQHSQSLLSSLTNKNTLKQLAKTFVSYPAPELGVHVTQHRETPIPTTKNPRQVNEDRLMQLEAQMEEVEKAMTVLRKRQDILKLAVEKCEDLPSITAVVEEEEVEQKKGKRKKGSGAGGGAGGSKDDRPCGWDKLLILDDGELTRLAGVQQEEEGRLCMRGRRRCDRHQGWQKTIAAQLKGEQTSLERMQKRLNGFIEDLKSSIEIKSFSDDIRNGFLEKKGTLKG</sequence>
<dbReference type="PROSITE" id="PS50016">
    <property type="entry name" value="ZF_PHD_2"/>
    <property type="match status" value="1"/>
</dbReference>
<feature type="compositionally biased region" description="Basic and acidic residues" evidence="8">
    <location>
        <begin position="359"/>
        <end position="375"/>
    </location>
</feature>
<feature type="region of interest" description="Disordered" evidence="8">
    <location>
        <begin position="300"/>
        <end position="609"/>
    </location>
</feature>
<keyword evidence="7" id="KW-0175">Coiled coil</keyword>
<protein>
    <recommendedName>
        <fullName evidence="9">PHD-type domain-containing protein</fullName>
    </recommendedName>
</protein>
<evidence type="ECO:0000256" key="3">
    <source>
        <dbReference type="ARBA" id="ARBA00022771"/>
    </source>
</evidence>
<evidence type="ECO:0000256" key="4">
    <source>
        <dbReference type="ARBA" id="ARBA00022833"/>
    </source>
</evidence>
<feature type="compositionally biased region" description="Polar residues" evidence="8">
    <location>
        <begin position="303"/>
        <end position="315"/>
    </location>
</feature>
<evidence type="ECO:0000256" key="5">
    <source>
        <dbReference type="ARBA" id="ARBA00023242"/>
    </source>
</evidence>
<dbReference type="InterPro" id="IPR019787">
    <property type="entry name" value="Znf_PHD-finger"/>
</dbReference>
<proteinExistence type="predicted"/>
<keyword evidence="5" id="KW-0539">Nucleus</keyword>
<feature type="compositionally biased region" description="Basic and acidic residues" evidence="8">
    <location>
        <begin position="161"/>
        <end position="184"/>
    </location>
</feature>
<feature type="compositionally biased region" description="Low complexity" evidence="8">
    <location>
        <begin position="24"/>
        <end position="45"/>
    </location>
</feature>
<comment type="subcellular location">
    <subcellularLocation>
        <location evidence="1">Nucleus</location>
    </subcellularLocation>
</comment>
<organism evidence="10 11">
    <name type="scientific">Kwoniella shivajii</name>
    <dbReference type="NCBI Taxonomy" id="564305"/>
    <lineage>
        <taxon>Eukaryota</taxon>
        <taxon>Fungi</taxon>
        <taxon>Dikarya</taxon>
        <taxon>Basidiomycota</taxon>
        <taxon>Agaricomycotina</taxon>
        <taxon>Tremellomycetes</taxon>
        <taxon>Tremellales</taxon>
        <taxon>Cryptococcaceae</taxon>
        <taxon>Kwoniella</taxon>
    </lineage>
</organism>
<dbReference type="GeneID" id="87957671"/>
<feature type="compositionally biased region" description="Low complexity" evidence="8">
    <location>
        <begin position="546"/>
        <end position="561"/>
    </location>
</feature>
<dbReference type="RefSeq" id="XP_062793303.1">
    <property type="nucleotide sequence ID" value="XM_062937252.1"/>
</dbReference>
<feature type="region of interest" description="Disordered" evidence="8">
    <location>
        <begin position="802"/>
        <end position="830"/>
    </location>
</feature>
<dbReference type="InterPro" id="IPR019786">
    <property type="entry name" value="Zinc_finger_PHD-type_CS"/>
</dbReference>
<dbReference type="InterPro" id="IPR037869">
    <property type="entry name" value="Spp1/CFP1"/>
</dbReference>
<dbReference type="Proteomes" id="UP001329825">
    <property type="component" value="Chromosome 7"/>
</dbReference>
<keyword evidence="11" id="KW-1185">Reference proteome</keyword>
<evidence type="ECO:0000256" key="6">
    <source>
        <dbReference type="PROSITE-ProRule" id="PRU00146"/>
    </source>
</evidence>
<evidence type="ECO:0000256" key="2">
    <source>
        <dbReference type="ARBA" id="ARBA00022723"/>
    </source>
</evidence>
<feature type="compositionally biased region" description="Low complexity" evidence="8">
    <location>
        <begin position="510"/>
        <end position="537"/>
    </location>
</feature>
<dbReference type="PROSITE" id="PS01359">
    <property type="entry name" value="ZF_PHD_1"/>
    <property type="match status" value="1"/>
</dbReference>
<evidence type="ECO:0000313" key="10">
    <source>
        <dbReference type="EMBL" id="WRT68563.1"/>
    </source>
</evidence>
<dbReference type="InterPro" id="IPR001965">
    <property type="entry name" value="Znf_PHD"/>
</dbReference>
<feature type="region of interest" description="Disordered" evidence="8">
    <location>
        <begin position="1"/>
        <end position="212"/>
    </location>
</feature>
<keyword evidence="3 6" id="KW-0863">Zinc-finger</keyword>
<feature type="domain" description="PHD-type" evidence="9">
    <location>
        <begin position="615"/>
        <end position="669"/>
    </location>
</feature>
<evidence type="ECO:0000256" key="1">
    <source>
        <dbReference type="ARBA" id="ARBA00004123"/>
    </source>
</evidence>
<dbReference type="Pfam" id="PF00628">
    <property type="entry name" value="PHD"/>
    <property type="match status" value="1"/>
</dbReference>
<feature type="compositionally biased region" description="Polar residues" evidence="8">
    <location>
        <begin position="325"/>
        <end position="340"/>
    </location>
</feature>
<gene>
    <name evidence="10" type="ORF">IL334_005540</name>
</gene>
<dbReference type="SUPFAM" id="SSF57903">
    <property type="entry name" value="FYVE/PHD zinc finger"/>
    <property type="match status" value="1"/>
</dbReference>
<dbReference type="PANTHER" id="PTHR46174">
    <property type="entry name" value="CXXC-TYPE ZINC FINGER PROTEIN 1"/>
    <property type="match status" value="1"/>
</dbReference>
<dbReference type="SMART" id="SM00249">
    <property type="entry name" value="PHD"/>
    <property type="match status" value="1"/>
</dbReference>
<feature type="coiled-coil region" evidence="7">
    <location>
        <begin position="753"/>
        <end position="780"/>
    </location>
</feature>
<evidence type="ECO:0000256" key="8">
    <source>
        <dbReference type="SAM" id="MobiDB-lite"/>
    </source>
</evidence>
<feature type="compositionally biased region" description="Basic and acidic residues" evidence="8">
    <location>
        <begin position="438"/>
        <end position="470"/>
    </location>
</feature>
<keyword evidence="2" id="KW-0479">Metal-binding</keyword>
<evidence type="ECO:0000256" key="7">
    <source>
        <dbReference type="SAM" id="Coils"/>
    </source>
</evidence>
<accession>A0ABZ1D432</accession>
<reference evidence="10 11" key="1">
    <citation type="submission" date="2024-01" db="EMBL/GenBank/DDBJ databases">
        <title>Comparative genomics of Cryptococcus and Kwoniella reveals pathogenesis evolution and contrasting modes of karyotype evolution via chromosome fusion or intercentromeric recombination.</title>
        <authorList>
            <person name="Coelho M.A."/>
            <person name="David-Palma M."/>
            <person name="Shea T."/>
            <person name="Bowers K."/>
            <person name="McGinley-Smith S."/>
            <person name="Mohammad A.W."/>
            <person name="Gnirke A."/>
            <person name="Yurkov A.M."/>
            <person name="Nowrousian M."/>
            <person name="Sun S."/>
            <person name="Cuomo C.A."/>
            <person name="Heitman J."/>
        </authorList>
    </citation>
    <scope>NUCLEOTIDE SEQUENCE [LARGE SCALE GENOMIC DNA]</scope>
    <source>
        <strain evidence="10">CBS 11374</strain>
    </source>
</reference>